<reference evidence="1 2" key="1">
    <citation type="submission" date="2016-07" db="EMBL/GenBank/DDBJ databases">
        <title>Complete genome sequence of the Lentzea guizhouensis DHS C013.</title>
        <authorList>
            <person name="Cao C."/>
        </authorList>
    </citation>
    <scope>NUCLEOTIDE SEQUENCE [LARGE SCALE GENOMIC DNA]</scope>
    <source>
        <strain evidence="1 2">DHS C013</strain>
    </source>
</reference>
<proteinExistence type="predicted"/>
<dbReference type="OrthoDB" id="3534729at2"/>
<dbReference type="EMBL" id="CP016793">
    <property type="protein sequence ID" value="ANZ41925.1"/>
    <property type="molecule type" value="Genomic_DNA"/>
</dbReference>
<dbReference type="STRING" id="1586287.BBK82_44340"/>
<keyword evidence="2" id="KW-1185">Reference proteome</keyword>
<organism evidence="1 2">
    <name type="scientific">Lentzea guizhouensis</name>
    <dbReference type="NCBI Taxonomy" id="1586287"/>
    <lineage>
        <taxon>Bacteria</taxon>
        <taxon>Bacillati</taxon>
        <taxon>Actinomycetota</taxon>
        <taxon>Actinomycetes</taxon>
        <taxon>Pseudonocardiales</taxon>
        <taxon>Pseudonocardiaceae</taxon>
        <taxon>Lentzea</taxon>
    </lineage>
</organism>
<dbReference type="KEGG" id="led:BBK82_44340"/>
<protein>
    <submittedName>
        <fullName evidence="1">Uncharacterized protein</fullName>
    </submittedName>
</protein>
<dbReference type="AlphaFoldDB" id="A0A1B2HW63"/>
<name>A0A1B2HW63_9PSEU</name>
<sequence>MVQLSFDVPGAGEPWGDTWTLPKGSDPAAVSEIDLCYRYFGVRVRFVVDQVDVISDRRYLPLVDLALSLVNATDRLSAGRDATIDFTESEEVIRLRVEGSQVAITSSKRAWRAVAGREKLVGEMRNFLRGAYSRLTGQVPGLAENPVVEGLRVE</sequence>
<evidence type="ECO:0000313" key="1">
    <source>
        <dbReference type="EMBL" id="ANZ41925.1"/>
    </source>
</evidence>
<gene>
    <name evidence="1" type="ORF">BBK82_44340</name>
</gene>
<dbReference type="Proteomes" id="UP000093053">
    <property type="component" value="Chromosome"/>
</dbReference>
<dbReference type="RefSeq" id="WP_065920260.1">
    <property type="nucleotide sequence ID" value="NZ_CP016793.1"/>
</dbReference>
<accession>A0A1B2HW63</accession>
<evidence type="ECO:0000313" key="2">
    <source>
        <dbReference type="Proteomes" id="UP000093053"/>
    </source>
</evidence>